<comment type="subunit">
    <text evidence="3">Homodimer.</text>
</comment>
<evidence type="ECO:0000256" key="2">
    <source>
        <dbReference type="ARBA" id="ARBA00007441"/>
    </source>
</evidence>
<keyword evidence="10" id="KW-1185">Reference proteome</keyword>
<dbReference type="Gene3D" id="3.40.640.10">
    <property type="entry name" value="Type I PLP-dependent aspartate aminotransferase-like (Major domain)"/>
    <property type="match status" value="1"/>
</dbReference>
<protein>
    <recommendedName>
        <fullName evidence="4">aspartate transaminase</fullName>
        <ecNumber evidence="4">2.6.1.1</ecNumber>
    </recommendedName>
</protein>
<dbReference type="Pfam" id="PF00155">
    <property type="entry name" value="Aminotran_1_2"/>
    <property type="match status" value="1"/>
</dbReference>
<organism evidence="9 10">
    <name type="scientific">Danionella cerebrum</name>
    <dbReference type="NCBI Taxonomy" id="2873325"/>
    <lineage>
        <taxon>Eukaryota</taxon>
        <taxon>Metazoa</taxon>
        <taxon>Chordata</taxon>
        <taxon>Craniata</taxon>
        <taxon>Vertebrata</taxon>
        <taxon>Euteleostomi</taxon>
        <taxon>Actinopterygii</taxon>
        <taxon>Neopterygii</taxon>
        <taxon>Teleostei</taxon>
        <taxon>Ostariophysi</taxon>
        <taxon>Cypriniformes</taxon>
        <taxon>Danionidae</taxon>
        <taxon>Danioninae</taxon>
        <taxon>Danionella</taxon>
    </lineage>
</organism>
<comment type="similarity">
    <text evidence="2">Belongs to the class-I pyridoxal-phosphate-dependent aminotransferase family.</text>
</comment>
<dbReference type="Gene3D" id="3.90.1150.10">
    <property type="entry name" value="Aspartate Aminotransferase, domain 1"/>
    <property type="match status" value="1"/>
</dbReference>
<dbReference type="PANTHER" id="PTHR11879:SF36">
    <property type="entry name" value="ASPARTATE AMINOTRANSFERASE, CYTOPLASMIC 2"/>
    <property type="match status" value="1"/>
</dbReference>
<dbReference type="EC" id="2.6.1.1" evidence="4"/>
<keyword evidence="6" id="KW-0808">Transferase</keyword>
<dbReference type="Proteomes" id="UP000316079">
    <property type="component" value="Unassembled WGS sequence"/>
</dbReference>
<dbReference type="InterPro" id="IPR000796">
    <property type="entry name" value="Asp_trans"/>
</dbReference>
<dbReference type="GO" id="GO:0005829">
    <property type="term" value="C:cytosol"/>
    <property type="evidence" value="ECO:0007669"/>
    <property type="project" value="TreeGrafter"/>
</dbReference>
<comment type="cofactor">
    <cofactor evidence="1">
        <name>pyridoxal 5'-phosphate</name>
        <dbReference type="ChEBI" id="CHEBI:597326"/>
    </cofactor>
</comment>
<dbReference type="InterPro" id="IPR015422">
    <property type="entry name" value="PyrdxlP-dep_Trfase_small"/>
</dbReference>
<dbReference type="STRING" id="623744.A0A553N5D4"/>
<evidence type="ECO:0000256" key="1">
    <source>
        <dbReference type="ARBA" id="ARBA00001933"/>
    </source>
</evidence>
<dbReference type="SUPFAM" id="SSF53383">
    <property type="entry name" value="PLP-dependent transferases"/>
    <property type="match status" value="2"/>
</dbReference>
<name>A0A553N5D4_9TELE</name>
<dbReference type="InterPro" id="IPR015421">
    <property type="entry name" value="PyrdxlP-dep_Trfase_major"/>
</dbReference>
<dbReference type="GO" id="GO:0004069">
    <property type="term" value="F:L-aspartate:2-oxoglutarate aminotransferase activity"/>
    <property type="evidence" value="ECO:0007669"/>
    <property type="project" value="UniProtKB-EC"/>
</dbReference>
<evidence type="ECO:0000256" key="4">
    <source>
        <dbReference type="ARBA" id="ARBA00012753"/>
    </source>
</evidence>
<comment type="caution">
    <text evidence="9">The sequence shown here is derived from an EMBL/GenBank/DDBJ whole genome shotgun (WGS) entry which is preliminary data.</text>
</comment>
<feature type="domain" description="Aminotransferase class I/classII large" evidence="8">
    <location>
        <begin position="157"/>
        <end position="226"/>
    </location>
</feature>
<accession>A0A553N5D4</accession>
<evidence type="ECO:0000313" key="10">
    <source>
        <dbReference type="Proteomes" id="UP000316079"/>
    </source>
</evidence>
<evidence type="ECO:0000313" key="9">
    <source>
        <dbReference type="EMBL" id="TRY60652.1"/>
    </source>
</evidence>
<dbReference type="InterPro" id="IPR015424">
    <property type="entry name" value="PyrdxlP-dep_Trfase"/>
</dbReference>
<reference evidence="9 10" key="1">
    <citation type="journal article" date="2019" name="Sci. Data">
        <title>Hybrid genome assembly and annotation of Danionella translucida.</title>
        <authorList>
            <person name="Kadobianskyi M."/>
            <person name="Schulze L."/>
            <person name="Schuelke M."/>
            <person name="Judkewitz B."/>
        </authorList>
    </citation>
    <scope>NUCLEOTIDE SEQUENCE [LARGE SCALE GENOMIC DNA]</scope>
    <source>
        <strain evidence="9 10">Bolton</strain>
    </source>
</reference>
<keyword evidence="5" id="KW-0032">Aminotransferase</keyword>
<sequence>MSCCSVFDGAVFVSSRLKVLEDFKRDTHPDKVNLAGREYVGEQGHTTWLPIVQKIKLQVANDPTLTPEYPLILGNPEFSRRAAELALGKDCPAIVESRSFLHIPDHAWKTSPDLESVVDEVMRQEEKTLHAKALIVAKQGKLTSWECLEKKKLIQHSLKDIFKAAGINDVQQYHYWDPESKGVCLENMVQDLEDAPMRSVIVLSVSGHCPTGVELSQEEWKRVADVMGV</sequence>
<dbReference type="GO" id="GO:0006532">
    <property type="term" value="P:aspartate biosynthetic process"/>
    <property type="evidence" value="ECO:0007669"/>
    <property type="project" value="TreeGrafter"/>
</dbReference>
<dbReference type="EMBL" id="SRMA01027039">
    <property type="protein sequence ID" value="TRY60652.1"/>
    <property type="molecule type" value="Genomic_DNA"/>
</dbReference>
<dbReference type="InterPro" id="IPR004839">
    <property type="entry name" value="Aminotransferase_I/II_large"/>
</dbReference>
<proteinExistence type="inferred from homology"/>
<dbReference type="AlphaFoldDB" id="A0A553N5D4"/>
<dbReference type="GO" id="GO:0030170">
    <property type="term" value="F:pyridoxal phosphate binding"/>
    <property type="evidence" value="ECO:0007669"/>
    <property type="project" value="InterPro"/>
</dbReference>
<evidence type="ECO:0000259" key="8">
    <source>
        <dbReference type="Pfam" id="PF00155"/>
    </source>
</evidence>
<evidence type="ECO:0000256" key="5">
    <source>
        <dbReference type="ARBA" id="ARBA00022576"/>
    </source>
</evidence>
<evidence type="ECO:0000256" key="7">
    <source>
        <dbReference type="ARBA" id="ARBA00022898"/>
    </source>
</evidence>
<dbReference type="PANTHER" id="PTHR11879">
    <property type="entry name" value="ASPARTATE AMINOTRANSFERASE"/>
    <property type="match status" value="1"/>
</dbReference>
<dbReference type="OrthoDB" id="6752799at2759"/>
<keyword evidence="7" id="KW-0663">Pyridoxal phosphate</keyword>
<gene>
    <name evidence="9" type="ORF">DNTS_033844</name>
</gene>
<evidence type="ECO:0000256" key="6">
    <source>
        <dbReference type="ARBA" id="ARBA00022679"/>
    </source>
</evidence>
<evidence type="ECO:0000256" key="3">
    <source>
        <dbReference type="ARBA" id="ARBA00011738"/>
    </source>
</evidence>